<organism evidence="1 2">
    <name type="scientific">Entomospira culicis</name>
    <dbReference type="NCBI Taxonomy" id="2719989"/>
    <lineage>
        <taxon>Bacteria</taxon>
        <taxon>Pseudomonadati</taxon>
        <taxon>Spirochaetota</taxon>
        <taxon>Spirochaetia</taxon>
        <taxon>Spirochaetales</taxon>
        <taxon>Spirochaetaceae</taxon>
        <taxon>Entomospira</taxon>
    </lineage>
</organism>
<gene>
    <name evidence="1" type="ORF">HCT48_04655</name>
</gene>
<dbReference type="RefSeq" id="WP_167695593.1">
    <property type="nucleotide sequence ID" value="NZ_CP118181.1"/>
</dbReference>
<protein>
    <submittedName>
        <fullName evidence="1">Uncharacterized protein</fullName>
    </submittedName>
</protein>
<evidence type="ECO:0000313" key="2">
    <source>
        <dbReference type="Proteomes" id="UP000778951"/>
    </source>
</evidence>
<dbReference type="EMBL" id="JAATLM010000001">
    <property type="protein sequence ID" value="NIZ69504.1"/>
    <property type="molecule type" value="Genomic_DNA"/>
</dbReference>
<reference evidence="1" key="1">
    <citation type="submission" date="2020-03" db="EMBL/GenBank/DDBJ databases">
        <title>Spirochaetal bacteria isolated from arthropods constitute a novel genus Entomospira genus novum within the order Spirochaetales.</title>
        <authorList>
            <person name="Grana-Miraglia L."/>
            <person name="Sikutova S."/>
            <person name="Fingerle V."/>
            <person name="Sing A."/>
            <person name="Castillo-Ramirez S."/>
            <person name="Margos G."/>
            <person name="Rudolf I."/>
        </authorList>
    </citation>
    <scope>NUCLEOTIDE SEQUENCE</scope>
    <source>
        <strain evidence="1">BR149</strain>
    </source>
</reference>
<keyword evidence="2" id="KW-1185">Reference proteome</keyword>
<evidence type="ECO:0000313" key="1">
    <source>
        <dbReference type="EMBL" id="NIZ69504.1"/>
    </source>
</evidence>
<comment type="caution">
    <text evidence="1">The sequence shown here is derived from an EMBL/GenBank/DDBJ whole genome shotgun (WGS) entry which is preliminary data.</text>
</comment>
<accession>A0A968GFC1</accession>
<proteinExistence type="predicted"/>
<sequence length="119" mass="14059">MFNIDNIREKLLLVEPLPLEEILGENHLNFISKESLLNDLAKQFADKYELPFSVTDLAYLDKREVRFKARILATQKMNTYQQELQSSAFFKDEDSQTLEMVSREAYVTYLIEVGYQEHF</sequence>
<dbReference type="Proteomes" id="UP000778951">
    <property type="component" value="Unassembled WGS sequence"/>
</dbReference>
<name>A0A968GFC1_9SPIO</name>
<dbReference type="AlphaFoldDB" id="A0A968GFC1"/>